<dbReference type="SMART" id="SM00387">
    <property type="entry name" value="HATPase_c"/>
    <property type="match status" value="1"/>
</dbReference>
<dbReference type="Gene3D" id="1.20.5.1930">
    <property type="match status" value="1"/>
</dbReference>
<keyword evidence="18" id="KW-0902">Two-component regulatory system</keyword>
<dbReference type="PANTHER" id="PTHR24421:SF10">
    <property type="entry name" value="NITRATE_NITRITE SENSOR PROTEIN NARQ"/>
    <property type="match status" value="1"/>
</dbReference>
<evidence type="ECO:0000256" key="5">
    <source>
        <dbReference type="ARBA" id="ARBA00012438"/>
    </source>
</evidence>
<dbReference type="CDD" id="cd16917">
    <property type="entry name" value="HATPase_UhpB-NarQ-NarX-like"/>
    <property type="match status" value="1"/>
</dbReference>
<name>A0A1M5XS07_9FLAO</name>
<comment type="catalytic activity">
    <reaction evidence="1">
        <text>ATP + protein L-histidine = ADP + protein N-phospho-L-histidine.</text>
        <dbReference type="EC" id="2.7.13.3"/>
    </reaction>
</comment>
<dbReference type="GO" id="GO:0000155">
    <property type="term" value="F:phosphorelay sensor kinase activity"/>
    <property type="evidence" value="ECO:0007669"/>
    <property type="project" value="InterPro"/>
</dbReference>
<dbReference type="PRINTS" id="PR00344">
    <property type="entry name" value="BCTRLSENSOR"/>
</dbReference>
<reference evidence="26 29" key="3">
    <citation type="submission" date="2018-07" db="EMBL/GenBank/DDBJ databases">
        <title>Leeuwenhoekiella genomics.</title>
        <authorList>
            <person name="Tahon G."/>
            <person name="Willems A."/>
        </authorList>
    </citation>
    <scope>NUCLEOTIDE SEQUENCE [LARGE SCALE GENOMIC DNA]</scope>
    <source>
        <strain evidence="26 29">LMG 24856</strain>
    </source>
</reference>
<keyword evidence="11 23" id="KW-0812">Transmembrane</keyword>
<evidence type="ECO:0000256" key="18">
    <source>
        <dbReference type="ARBA" id="ARBA00023012"/>
    </source>
</evidence>
<dbReference type="InterPro" id="IPR035965">
    <property type="entry name" value="PAS-like_dom_sf"/>
</dbReference>
<evidence type="ECO:0000256" key="10">
    <source>
        <dbReference type="ARBA" id="ARBA00022679"/>
    </source>
</evidence>
<evidence type="ECO:0000256" key="19">
    <source>
        <dbReference type="ARBA" id="ARBA00023014"/>
    </source>
</evidence>
<evidence type="ECO:0000256" key="7">
    <source>
        <dbReference type="ARBA" id="ARBA00022485"/>
    </source>
</evidence>
<keyword evidence="29" id="KW-1185">Reference proteome</keyword>
<dbReference type="InterPro" id="IPR000700">
    <property type="entry name" value="PAS-assoc_C"/>
</dbReference>
<dbReference type="InterPro" id="IPR011712">
    <property type="entry name" value="Sig_transdc_His_kin_sub3_dim/P"/>
</dbReference>
<dbReference type="RefSeq" id="WP_072982179.1">
    <property type="nucleotide sequence ID" value="NZ_FQXT01000003.1"/>
</dbReference>
<evidence type="ECO:0000313" key="29">
    <source>
        <dbReference type="Proteomes" id="UP000290037"/>
    </source>
</evidence>
<dbReference type="EC" id="2.7.13.3" evidence="5"/>
<evidence type="ECO:0000313" key="27">
    <source>
        <dbReference type="EMBL" id="SHI02607.1"/>
    </source>
</evidence>
<keyword evidence="15" id="KW-0067">ATP-binding</keyword>
<evidence type="ECO:0000256" key="20">
    <source>
        <dbReference type="ARBA" id="ARBA00023136"/>
    </source>
</evidence>
<dbReference type="EMBL" id="QOVN01000002">
    <property type="protein sequence ID" value="RXG30225.1"/>
    <property type="molecule type" value="Genomic_DNA"/>
</dbReference>
<feature type="domain" description="PAC" evidence="25">
    <location>
        <begin position="321"/>
        <end position="372"/>
    </location>
</feature>
<dbReference type="InterPro" id="IPR003594">
    <property type="entry name" value="HATPase_dom"/>
</dbReference>
<dbReference type="STRING" id="573501.SAMN04487999_1680"/>
<keyword evidence="14 27" id="KW-0418">Kinase</keyword>
<evidence type="ECO:0000256" key="21">
    <source>
        <dbReference type="ARBA" id="ARBA00024827"/>
    </source>
</evidence>
<dbReference type="Pfam" id="PF13675">
    <property type="entry name" value="PilJ"/>
    <property type="match status" value="1"/>
</dbReference>
<keyword evidence="8" id="KW-0963">Cytoplasm</keyword>
<keyword evidence="9" id="KW-0597">Phosphoprotein</keyword>
<dbReference type="GO" id="GO:0046983">
    <property type="term" value="F:protein dimerization activity"/>
    <property type="evidence" value="ECO:0007669"/>
    <property type="project" value="InterPro"/>
</dbReference>
<dbReference type="SUPFAM" id="SSF55874">
    <property type="entry name" value="ATPase domain of HSP90 chaperone/DNA topoisomerase II/histidine kinase"/>
    <property type="match status" value="1"/>
</dbReference>
<dbReference type="Pfam" id="PF02518">
    <property type="entry name" value="HATPase_c"/>
    <property type="match status" value="1"/>
</dbReference>
<keyword evidence="17" id="KW-0408">Iron</keyword>
<evidence type="ECO:0000256" key="3">
    <source>
        <dbReference type="ARBA" id="ARBA00004141"/>
    </source>
</evidence>
<evidence type="ECO:0000313" key="28">
    <source>
        <dbReference type="Proteomes" id="UP000184240"/>
    </source>
</evidence>
<accession>A0A1M5XS07</accession>
<comment type="cofactor">
    <cofactor evidence="2">
        <name>[4Fe-4S] cluster</name>
        <dbReference type="ChEBI" id="CHEBI:49883"/>
    </cofactor>
</comment>
<evidence type="ECO:0000313" key="26">
    <source>
        <dbReference type="EMBL" id="RXG30225.1"/>
    </source>
</evidence>
<organism evidence="27 28">
    <name type="scientific">Leeuwenhoekiella palythoae</name>
    <dbReference type="NCBI Taxonomy" id="573501"/>
    <lineage>
        <taxon>Bacteria</taxon>
        <taxon>Pseudomonadati</taxon>
        <taxon>Bacteroidota</taxon>
        <taxon>Flavobacteriia</taxon>
        <taxon>Flavobacteriales</taxon>
        <taxon>Flavobacteriaceae</taxon>
        <taxon>Leeuwenhoekiella</taxon>
    </lineage>
</organism>
<dbReference type="Gene3D" id="3.30.565.10">
    <property type="entry name" value="Histidine kinase-like ATPase, C-terminal domain"/>
    <property type="match status" value="1"/>
</dbReference>
<evidence type="ECO:0000256" key="1">
    <source>
        <dbReference type="ARBA" id="ARBA00000085"/>
    </source>
</evidence>
<dbReference type="SUPFAM" id="SSF55785">
    <property type="entry name" value="PYP-like sensor domain (PAS domain)"/>
    <property type="match status" value="1"/>
</dbReference>
<dbReference type="AlphaFoldDB" id="A0A1M5XS07"/>
<evidence type="ECO:0000256" key="11">
    <source>
        <dbReference type="ARBA" id="ARBA00022692"/>
    </source>
</evidence>
<protein>
    <recommendedName>
        <fullName evidence="6">Oxygen sensor histidine kinase NreB</fullName>
        <ecNumber evidence="5">2.7.13.3</ecNumber>
    </recommendedName>
    <alternativeName>
        <fullName evidence="22">Nitrogen regulation protein B</fullName>
    </alternativeName>
</protein>
<evidence type="ECO:0000256" key="17">
    <source>
        <dbReference type="ARBA" id="ARBA00023004"/>
    </source>
</evidence>
<keyword evidence="10" id="KW-0808">Transferase</keyword>
<evidence type="ECO:0000259" key="24">
    <source>
        <dbReference type="PROSITE" id="PS50109"/>
    </source>
</evidence>
<dbReference type="GO" id="GO:0051539">
    <property type="term" value="F:4 iron, 4 sulfur cluster binding"/>
    <property type="evidence" value="ECO:0007669"/>
    <property type="project" value="UniProtKB-KW"/>
</dbReference>
<keyword evidence="7" id="KW-0004">4Fe-4S</keyword>
<evidence type="ECO:0000256" key="14">
    <source>
        <dbReference type="ARBA" id="ARBA00022777"/>
    </source>
</evidence>
<dbReference type="Pfam" id="PF07730">
    <property type="entry name" value="HisKA_3"/>
    <property type="match status" value="1"/>
</dbReference>
<gene>
    <name evidence="26" type="ORF">DSM01_975</name>
    <name evidence="27" type="ORF">SAMN04487999_1680</name>
</gene>
<evidence type="ECO:0000256" key="8">
    <source>
        <dbReference type="ARBA" id="ARBA00022490"/>
    </source>
</evidence>
<dbReference type="GO" id="GO:0005737">
    <property type="term" value="C:cytoplasm"/>
    <property type="evidence" value="ECO:0007669"/>
    <property type="project" value="UniProtKB-SubCell"/>
</dbReference>
<evidence type="ECO:0000256" key="16">
    <source>
        <dbReference type="ARBA" id="ARBA00022989"/>
    </source>
</evidence>
<evidence type="ECO:0000256" key="6">
    <source>
        <dbReference type="ARBA" id="ARBA00017322"/>
    </source>
</evidence>
<dbReference type="PANTHER" id="PTHR24421">
    <property type="entry name" value="NITRATE/NITRITE SENSOR PROTEIN NARX-RELATED"/>
    <property type="match status" value="1"/>
</dbReference>
<feature type="domain" description="Histidine kinase" evidence="24">
    <location>
        <begin position="509"/>
        <end position="599"/>
    </location>
</feature>
<evidence type="ECO:0000256" key="4">
    <source>
        <dbReference type="ARBA" id="ARBA00004496"/>
    </source>
</evidence>
<evidence type="ECO:0000256" key="13">
    <source>
        <dbReference type="ARBA" id="ARBA00022741"/>
    </source>
</evidence>
<dbReference type="PROSITE" id="PS50113">
    <property type="entry name" value="PAC"/>
    <property type="match status" value="1"/>
</dbReference>
<keyword evidence="12" id="KW-0479">Metal-binding</keyword>
<sequence length="599" mass="68015">MASLDQKTFVKLRRLYIIALSLIAVSVFVSQFLVQNFLDDQATDSRVINIAGRQRMLSQKLTKEAIQLKYPDSKFALRALQDSLAQTRNLWYVSHKALQQGSDSLQIPHIASDTIAKLYEKINPFFNQILDASSTLIRPSQNTSQSNAEMDSAIQTIQKNEGAFLKLMDQIVDQYELEAAAKIDRLRTLETLLACLTLLILLGEFIFIFWPTAKVVRNGMLELINAERKALKMAKDADALTESKEKLLWESRALNQAMDKTLLFVRTDTSGVLLQAGEQFKKMFKLNSVQENTKFASVISNVELEQQNLEKILTEHKKTGWQGEVKGRSPEGDELYLEMSLLPFQKEKSSNELLIILLDITKRKEAHEEIERLTKANFEERISRQKNVSRQIIENQEQEQNRIAQDLHDGIGQMLTGLKFTLESINLKDRDKAQTKIDHLKVLSLDIIKGIRTATFNLTPPELTDHGLVPALIKLAKELTGLTGKQITLNNTTGFYQRLDSLVEINTYRITQEAVNNAIKYANSTSILVRIRHTEHLLSLTIEDDGDGFDIEQAQQTKRGDGGMGMTFMRERMNYINGRLFVNSEVGKGTRITLNIPID</sequence>
<evidence type="ECO:0000256" key="2">
    <source>
        <dbReference type="ARBA" id="ARBA00001966"/>
    </source>
</evidence>
<evidence type="ECO:0000256" key="9">
    <source>
        <dbReference type="ARBA" id="ARBA00022553"/>
    </source>
</evidence>
<comment type="function">
    <text evidence="21">Member of the two-component regulatory system NreB/NreC involved in the control of dissimilatory nitrate/nitrite reduction in response to oxygen. NreB functions as a direct oxygen sensor histidine kinase which is autophosphorylated, in the absence of oxygen, probably at the conserved histidine residue, and transfers its phosphate group probably to a conserved aspartate residue of NreC. NreB/NreC activates the expression of the nitrate (narGHJI) and nitrite (nir) reductase operons, as well as the putative nitrate transporter gene narT.</text>
</comment>
<feature type="transmembrane region" description="Helical" evidence="23">
    <location>
        <begin position="15"/>
        <end position="34"/>
    </location>
</feature>
<dbReference type="GO" id="GO:0005524">
    <property type="term" value="F:ATP binding"/>
    <property type="evidence" value="ECO:0007669"/>
    <property type="project" value="UniProtKB-KW"/>
</dbReference>
<keyword evidence="19" id="KW-0411">Iron-sulfur</keyword>
<dbReference type="GO" id="GO:0016020">
    <property type="term" value="C:membrane"/>
    <property type="evidence" value="ECO:0007669"/>
    <property type="project" value="UniProtKB-SubCell"/>
</dbReference>
<dbReference type="InterPro" id="IPR050482">
    <property type="entry name" value="Sensor_HK_TwoCompSys"/>
</dbReference>
<keyword evidence="13" id="KW-0547">Nucleotide-binding</keyword>
<comment type="subcellular location">
    <subcellularLocation>
        <location evidence="4">Cytoplasm</location>
    </subcellularLocation>
    <subcellularLocation>
        <location evidence="3">Membrane</location>
        <topology evidence="3">Multi-pass membrane protein</topology>
    </subcellularLocation>
</comment>
<keyword evidence="16 23" id="KW-1133">Transmembrane helix</keyword>
<dbReference type="InterPro" id="IPR004358">
    <property type="entry name" value="Sig_transdc_His_kin-like_C"/>
</dbReference>
<evidence type="ECO:0000256" key="22">
    <source>
        <dbReference type="ARBA" id="ARBA00030800"/>
    </source>
</evidence>
<dbReference type="GO" id="GO:0046872">
    <property type="term" value="F:metal ion binding"/>
    <property type="evidence" value="ECO:0007669"/>
    <property type="project" value="UniProtKB-KW"/>
</dbReference>
<dbReference type="PROSITE" id="PS50109">
    <property type="entry name" value="HIS_KIN"/>
    <property type="match status" value="1"/>
</dbReference>
<dbReference type="InterPro" id="IPR029095">
    <property type="entry name" value="NarX-like_N"/>
</dbReference>
<evidence type="ECO:0000256" key="15">
    <source>
        <dbReference type="ARBA" id="ARBA00022840"/>
    </source>
</evidence>
<proteinExistence type="predicted"/>
<dbReference type="Gene3D" id="3.30.450.20">
    <property type="entry name" value="PAS domain"/>
    <property type="match status" value="1"/>
</dbReference>
<feature type="transmembrane region" description="Helical" evidence="23">
    <location>
        <begin position="191"/>
        <end position="210"/>
    </location>
</feature>
<reference evidence="27" key="2">
    <citation type="submission" date="2016-11" db="EMBL/GenBank/DDBJ databases">
        <authorList>
            <person name="Jaros S."/>
            <person name="Januszkiewicz K."/>
            <person name="Wedrychowicz H."/>
        </authorList>
    </citation>
    <scope>NUCLEOTIDE SEQUENCE [LARGE SCALE GENOMIC DNA]</scope>
    <source>
        <strain evidence="27">DSM 19859</strain>
    </source>
</reference>
<dbReference type="InterPro" id="IPR036890">
    <property type="entry name" value="HATPase_C_sf"/>
</dbReference>
<dbReference type="InterPro" id="IPR005467">
    <property type="entry name" value="His_kinase_dom"/>
</dbReference>
<dbReference type="Proteomes" id="UP000184240">
    <property type="component" value="Unassembled WGS sequence"/>
</dbReference>
<evidence type="ECO:0000256" key="12">
    <source>
        <dbReference type="ARBA" id="ARBA00022723"/>
    </source>
</evidence>
<keyword evidence="20 23" id="KW-0472">Membrane</keyword>
<evidence type="ECO:0000259" key="25">
    <source>
        <dbReference type="PROSITE" id="PS50113"/>
    </source>
</evidence>
<reference evidence="28" key="1">
    <citation type="submission" date="2016-11" db="EMBL/GenBank/DDBJ databases">
        <authorList>
            <person name="Varghese N."/>
            <person name="Submissions S."/>
        </authorList>
    </citation>
    <scope>NUCLEOTIDE SEQUENCE [LARGE SCALE GENOMIC DNA]</scope>
    <source>
        <strain evidence="28">DSM 19859</strain>
    </source>
</reference>
<dbReference type="OrthoDB" id="9760839at2"/>
<dbReference type="EMBL" id="FQXT01000003">
    <property type="protein sequence ID" value="SHI02607.1"/>
    <property type="molecule type" value="Genomic_DNA"/>
</dbReference>
<dbReference type="Proteomes" id="UP000290037">
    <property type="component" value="Unassembled WGS sequence"/>
</dbReference>
<evidence type="ECO:0000256" key="23">
    <source>
        <dbReference type="SAM" id="Phobius"/>
    </source>
</evidence>